<dbReference type="SUPFAM" id="SSF51445">
    <property type="entry name" value="(Trans)glycosidases"/>
    <property type="match status" value="1"/>
</dbReference>
<evidence type="ECO:0000259" key="1">
    <source>
        <dbReference type="SMART" id="SM00642"/>
    </source>
</evidence>
<dbReference type="SMART" id="SM00642">
    <property type="entry name" value="Aamy"/>
    <property type="match status" value="1"/>
</dbReference>
<dbReference type="InterPro" id="IPR006047">
    <property type="entry name" value="GH13_cat_dom"/>
</dbReference>
<name>A0ABV3DNC7_9ACTN</name>
<sequence>MTPPVVPTGTYRLQLQPGFGFAEAADAVPYLASLGVSHLYLSPILRAVPGSGHGYDVIDHSRVSPELGGERGFRVLAAEAREHGLGIVVDIVPNHMAVPAPESLNRQFWSVLERGRESAYADWFDIDWDAGGGRILLPVLGAPLDRALADIGVEDGVVRYHDHAFPLRHGTEDLSLREALDAQHYRLADWHEGDLRGNYRRFFTVTSLIGLRQEDEAVFAATHAVILRLVREGLVQGLRVDHPDGLADPRGYLRRLREATSPDTWIVVEKILNGEERLPDDWDCAGTTGYDALRRVDGVFTDPDGAEALRALHHDMTGASEPGFAPVARAGKLEVLRSGLATEVARLERVLEHIGVHDPDRGDALRELLASVPAYRPYVVAGEPAPAEAASLLGEALTGVPGRLAATARRIADAALGHDPEFAVRFAQVASAVAAKGVEDRAFYRWYVLSSCNEVGGEPDEVGLGTEGFHAYARSMHASRPDTMTALSTHDTKRSEDVRARLAVLAEIPDEWEAAVRGWEKAAQRHRSGPGPDRYDTYLFWQTLVGAWPIDPDRMKAYLRKAMREADRSTSWTTPDTPYEQATDAFVDGVLNDRELRSSVQEFVERLADSARTVALGVKLVQLTMPGVPDVYQGGEAVLRTLVDPDNRAPVDFGAAATRLAHLDTGGTPRDLDDEKALVTSAALRWRRRDPAAFGGEGRYAAVHVRGEAAAHVLGMRRGFTVALATRLPVGLAARGGWGDTCLDLWKGTWTDLLTGRRVARDAPLAEVFARLPVALLEDGAH</sequence>
<dbReference type="InterPro" id="IPR017853">
    <property type="entry name" value="GH"/>
</dbReference>
<feature type="domain" description="Glycosyl hydrolase family 13 catalytic" evidence="1">
    <location>
        <begin position="4"/>
        <end position="436"/>
    </location>
</feature>
<keyword evidence="3" id="KW-1185">Reference proteome</keyword>
<dbReference type="PANTHER" id="PTHR10357">
    <property type="entry name" value="ALPHA-AMYLASE FAMILY MEMBER"/>
    <property type="match status" value="1"/>
</dbReference>
<dbReference type="Gene3D" id="3.30.1590.10">
    <property type="entry name" value="Maltooligosyl trehalose synthase, domain 2"/>
    <property type="match status" value="1"/>
</dbReference>
<dbReference type="Gene3D" id="1.10.150.200">
    <property type="entry name" value="Maltooligosyl trehalose synthase, domain 3"/>
    <property type="match status" value="1"/>
</dbReference>
<dbReference type="PANTHER" id="PTHR10357:SF216">
    <property type="entry name" value="MALTOOLIGOSYL TREHALOSE SYNTHASE-RELATED"/>
    <property type="match status" value="1"/>
</dbReference>
<dbReference type="CDD" id="cd11336">
    <property type="entry name" value="AmyAc_MTSase"/>
    <property type="match status" value="1"/>
</dbReference>
<dbReference type="RefSeq" id="WP_358358740.1">
    <property type="nucleotide sequence ID" value="NZ_JBEZFP010000081.1"/>
</dbReference>
<evidence type="ECO:0000313" key="2">
    <source>
        <dbReference type="EMBL" id="MEU8137196.1"/>
    </source>
</evidence>
<comment type="caution">
    <text evidence="2">The sequence shown here is derived from an EMBL/GenBank/DDBJ whole genome shotgun (WGS) entry which is preliminary data.</text>
</comment>
<evidence type="ECO:0000313" key="3">
    <source>
        <dbReference type="Proteomes" id="UP001551482"/>
    </source>
</evidence>
<dbReference type="Proteomes" id="UP001551482">
    <property type="component" value="Unassembled WGS sequence"/>
</dbReference>
<accession>A0ABV3DNC7</accession>
<dbReference type="InterPro" id="IPR013797">
    <property type="entry name" value="Maltooligo_trehalose_synth_4"/>
</dbReference>
<dbReference type="EMBL" id="JBEZFP010000081">
    <property type="protein sequence ID" value="MEU8137196.1"/>
    <property type="molecule type" value="Genomic_DNA"/>
</dbReference>
<dbReference type="GO" id="GO:0047470">
    <property type="term" value="F:(1,4)-alpha-D-glucan 1-alpha-D-glucosylmutase activity"/>
    <property type="evidence" value="ECO:0007669"/>
    <property type="project" value="UniProtKB-EC"/>
</dbReference>
<keyword evidence="2" id="KW-0413">Isomerase</keyword>
<dbReference type="EC" id="5.4.99.15" evidence="2"/>
<proteinExistence type="predicted"/>
<gene>
    <name evidence="2" type="primary">treY</name>
    <name evidence="2" type="ORF">AB0C36_27220</name>
</gene>
<dbReference type="Gene3D" id="1.10.10.470">
    <property type="entry name" value="Maltooligosyl trehalose synthase, domain 4"/>
    <property type="match status" value="1"/>
</dbReference>
<reference evidence="2 3" key="1">
    <citation type="submission" date="2024-06" db="EMBL/GenBank/DDBJ databases">
        <title>The Natural Products Discovery Center: Release of the First 8490 Sequenced Strains for Exploring Actinobacteria Biosynthetic Diversity.</title>
        <authorList>
            <person name="Kalkreuter E."/>
            <person name="Kautsar S.A."/>
            <person name="Yang D."/>
            <person name="Bader C.D."/>
            <person name="Teijaro C.N."/>
            <person name="Fluegel L."/>
            <person name="Davis C.M."/>
            <person name="Simpson J.R."/>
            <person name="Lauterbach L."/>
            <person name="Steele A.D."/>
            <person name="Gui C."/>
            <person name="Meng S."/>
            <person name="Li G."/>
            <person name="Viehrig K."/>
            <person name="Ye F."/>
            <person name="Su P."/>
            <person name="Kiefer A.F."/>
            <person name="Nichols A."/>
            <person name="Cepeda A.J."/>
            <person name="Yan W."/>
            <person name="Fan B."/>
            <person name="Jiang Y."/>
            <person name="Adhikari A."/>
            <person name="Zheng C.-J."/>
            <person name="Schuster L."/>
            <person name="Cowan T.M."/>
            <person name="Smanski M.J."/>
            <person name="Chevrette M.G."/>
            <person name="De Carvalho L.P.S."/>
            <person name="Shen B."/>
        </authorList>
    </citation>
    <scope>NUCLEOTIDE SEQUENCE [LARGE SCALE GENOMIC DNA]</scope>
    <source>
        <strain evidence="2 3">NPDC048946</strain>
    </source>
</reference>
<protein>
    <submittedName>
        <fullName evidence="2">Malto-oligosyltrehalose synthase</fullName>
        <ecNumber evidence="2">5.4.99.15</ecNumber>
    </submittedName>
</protein>
<dbReference type="Gene3D" id="3.20.20.80">
    <property type="entry name" value="Glycosidases"/>
    <property type="match status" value="1"/>
</dbReference>
<dbReference type="Pfam" id="PF00128">
    <property type="entry name" value="Alpha-amylase"/>
    <property type="match status" value="1"/>
</dbReference>
<organism evidence="2 3">
    <name type="scientific">Streptodolium elevatio</name>
    <dbReference type="NCBI Taxonomy" id="3157996"/>
    <lineage>
        <taxon>Bacteria</taxon>
        <taxon>Bacillati</taxon>
        <taxon>Actinomycetota</taxon>
        <taxon>Actinomycetes</taxon>
        <taxon>Kitasatosporales</taxon>
        <taxon>Streptomycetaceae</taxon>
        <taxon>Streptodolium</taxon>
    </lineage>
</organism>
<dbReference type="NCBIfam" id="TIGR02401">
    <property type="entry name" value="trehalose_TreY"/>
    <property type="match status" value="1"/>
</dbReference>
<dbReference type="InterPro" id="IPR012767">
    <property type="entry name" value="Trehalose_TreY"/>
</dbReference>